<protein>
    <submittedName>
        <fullName evidence="3">Uncharacterized protein</fullName>
    </submittedName>
</protein>
<keyword evidence="1" id="KW-0175">Coiled coil</keyword>
<feature type="compositionally biased region" description="Basic and acidic residues" evidence="2">
    <location>
        <begin position="716"/>
        <end position="725"/>
    </location>
</feature>
<evidence type="ECO:0000313" key="4">
    <source>
        <dbReference type="Proteomes" id="UP000186817"/>
    </source>
</evidence>
<evidence type="ECO:0000256" key="1">
    <source>
        <dbReference type="SAM" id="Coils"/>
    </source>
</evidence>
<dbReference type="OrthoDB" id="443266at2759"/>
<sequence length="741" mass="81607">MAMDLMAMMGAWKAQLGLLLALLAMATGIRWGRNHRLRRLQKLAQSDGPASGETSELVPLLELVRGLQKMLFELQSMVTEEGAQTRQGILFEDVQARIQTVVNKAVANSNALEKMAQRLDAVHAGLAKTAANLHKEGMETIEDYLQTLKKDLQDFIGKAGQSSNEDLIKKLDTFLKQAFEKLKTDLQASLVTCTTTIQGDFNNLKKNQAVFGSAMADKFQEVLKEMAKNYDNAMKVCKETRDLVRWQQSQLETLQGRTDHLPDRLGILRDTLNDTQQLVLDVKGLVEDVKLQQEEKAQAFDVGRAQRSPRLFQYDWIPDSWYDVMKQFHEDVFAQEARLGPPTLLEVAEKVVEARQAESTGAAAQPELSQKKPAAKKKPTAVEKHLQELSKLKNPQKKENYLSKLPPAMQVKMAEAMSLAEGGTFTCRYVYSQVTSRILGSLQVALDTENDKVAGAEAKMAELDQTVKDAEVSLQAAKAYTSECEAKLKTASEAVCTSKATLTQRLNEQKKGDEGIVKARADKELLESTKSECFEKLKSGGAVAKEAKQLLKKIEPFIKQTGSDASLITAAPATLLKPPEERGSFDQIVLEQLEANFTAKLTEFETQLAEAAPAAEARAEEEVQKAQSTHEAAESKQKEASVELCAAKEAQKEANAVVAAAKKAVADYRPDYQAATATRDAKKEELETYVDGSLATFKELKERISAKKRRELAAAAKEEAAKALAEEAPAEEPEQDTAAGQ</sequence>
<name>A0A1Q9EQ49_SYMMI</name>
<evidence type="ECO:0000313" key="3">
    <source>
        <dbReference type="EMBL" id="OLQ09540.1"/>
    </source>
</evidence>
<reference evidence="3 4" key="1">
    <citation type="submission" date="2016-02" db="EMBL/GenBank/DDBJ databases">
        <title>Genome analysis of coral dinoflagellate symbionts highlights evolutionary adaptations to a symbiotic lifestyle.</title>
        <authorList>
            <person name="Aranda M."/>
            <person name="Li Y."/>
            <person name="Liew Y.J."/>
            <person name="Baumgarten S."/>
            <person name="Simakov O."/>
            <person name="Wilson M."/>
            <person name="Piel J."/>
            <person name="Ashoor H."/>
            <person name="Bougouffa S."/>
            <person name="Bajic V.B."/>
            <person name="Ryu T."/>
            <person name="Ravasi T."/>
            <person name="Bayer T."/>
            <person name="Micklem G."/>
            <person name="Kim H."/>
            <person name="Bhak J."/>
            <person name="Lajeunesse T.C."/>
            <person name="Voolstra C.R."/>
        </authorList>
    </citation>
    <scope>NUCLEOTIDE SEQUENCE [LARGE SCALE GENOMIC DNA]</scope>
    <source>
        <strain evidence="3 4">CCMP2467</strain>
    </source>
</reference>
<proteinExistence type="predicted"/>
<dbReference type="AlphaFoldDB" id="A0A1Q9EQ49"/>
<feature type="region of interest" description="Disordered" evidence="2">
    <location>
        <begin position="358"/>
        <end position="381"/>
    </location>
</feature>
<feature type="region of interest" description="Disordered" evidence="2">
    <location>
        <begin position="613"/>
        <end position="638"/>
    </location>
</feature>
<organism evidence="3 4">
    <name type="scientific">Symbiodinium microadriaticum</name>
    <name type="common">Dinoflagellate</name>
    <name type="synonym">Zooxanthella microadriatica</name>
    <dbReference type="NCBI Taxonomy" id="2951"/>
    <lineage>
        <taxon>Eukaryota</taxon>
        <taxon>Sar</taxon>
        <taxon>Alveolata</taxon>
        <taxon>Dinophyceae</taxon>
        <taxon>Suessiales</taxon>
        <taxon>Symbiodiniaceae</taxon>
        <taxon>Symbiodinium</taxon>
    </lineage>
</organism>
<evidence type="ECO:0000256" key="2">
    <source>
        <dbReference type="SAM" id="MobiDB-lite"/>
    </source>
</evidence>
<keyword evidence="4" id="KW-1185">Reference proteome</keyword>
<feature type="region of interest" description="Disordered" evidence="2">
    <location>
        <begin position="715"/>
        <end position="741"/>
    </location>
</feature>
<dbReference type="EMBL" id="LSRX01000095">
    <property type="protein sequence ID" value="OLQ09540.1"/>
    <property type="molecule type" value="Genomic_DNA"/>
</dbReference>
<dbReference type="SUPFAM" id="SSF58113">
    <property type="entry name" value="Apolipoprotein A-I"/>
    <property type="match status" value="1"/>
</dbReference>
<accession>A0A1Q9EQ49</accession>
<feature type="coiled-coil region" evidence="1">
    <location>
        <begin position="446"/>
        <end position="473"/>
    </location>
</feature>
<comment type="caution">
    <text evidence="3">The sequence shown here is derived from an EMBL/GenBank/DDBJ whole genome shotgun (WGS) entry which is preliminary data.</text>
</comment>
<dbReference type="Proteomes" id="UP000186817">
    <property type="component" value="Unassembled WGS sequence"/>
</dbReference>
<gene>
    <name evidence="3" type="ORF">AK812_SmicGene6892</name>
</gene>